<sequence length="73" mass="8197">MRFQVKATPNSNRPEVTQEGDTLKVKIDAPPVKGMANRRLVELLSRHFKVPPSHIKIISGHTSRNKIVEVLGK</sequence>
<dbReference type="InterPro" id="IPR003746">
    <property type="entry name" value="DUF167"/>
</dbReference>
<protein>
    <recommendedName>
        <fullName evidence="2">UPF0235 protein A2750_03240</fullName>
    </recommendedName>
</protein>
<accession>A0A1F8F798</accession>
<dbReference type="Pfam" id="PF02594">
    <property type="entry name" value="DUF167"/>
    <property type="match status" value="1"/>
</dbReference>
<dbReference type="PANTHER" id="PTHR13420">
    <property type="entry name" value="UPF0235 PROTEIN C15ORF40"/>
    <property type="match status" value="1"/>
</dbReference>
<name>A0A1F8F798_9BACT</name>
<dbReference type="NCBIfam" id="TIGR00251">
    <property type="entry name" value="DUF167 family protein"/>
    <property type="match status" value="1"/>
</dbReference>
<dbReference type="GO" id="GO:0005737">
    <property type="term" value="C:cytoplasm"/>
    <property type="evidence" value="ECO:0007669"/>
    <property type="project" value="TreeGrafter"/>
</dbReference>
<dbReference type="HAMAP" id="MF_00634">
    <property type="entry name" value="UPF0235"/>
    <property type="match status" value="1"/>
</dbReference>
<evidence type="ECO:0000313" key="4">
    <source>
        <dbReference type="Proteomes" id="UP000178023"/>
    </source>
</evidence>
<dbReference type="Gene3D" id="3.30.1200.10">
    <property type="entry name" value="YggU-like"/>
    <property type="match status" value="1"/>
</dbReference>
<proteinExistence type="inferred from homology"/>
<dbReference type="AlphaFoldDB" id="A0A1F8F798"/>
<evidence type="ECO:0000256" key="2">
    <source>
        <dbReference type="HAMAP-Rule" id="MF_00634"/>
    </source>
</evidence>
<comment type="caution">
    <text evidence="3">The sequence shown here is derived from an EMBL/GenBank/DDBJ whole genome shotgun (WGS) entry which is preliminary data.</text>
</comment>
<dbReference type="PANTHER" id="PTHR13420:SF7">
    <property type="entry name" value="UPF0235 PROTEIN C15ORF40"/>
    <property type="match status" value="1"/>
</dbReference>
<dbReference type="Proteomes" id="UP000178023">
    <property type="component" value="Unassembled WGS sequence"/>
</dbReference>
<gene>
    <name evidence="3" type="ORF">A2750_03240</name>
</gene>
<organism evidence="3 4">
    <name type="scientific">Candidatus Yanofskybacteria bacterium RIFCSPHIGHO2_01_FULL_45_42</name>
    <dbReference type="NCBI Taxonomy" id="1802671"/>
    <lineage>
        <taxon>Bacteria</taxon>
        <taxon>Candidatus Yanofskyibacteriota</taxon>
    </lineage>
</organism>
<reference evidence="3 4" key="1">
    <citation type="journal article" date="2016" name="Nat. Commun.">
        <title>Thousands of microbial genomes shed light on interconnected biogeochemical processes in an aquifer system.</title>
        <authorList>
            <person name="Anantharaman K."/>
            <person name="Brown C.T."/>
            <person name="Hug L.A."/>
            <person name="Sharon I."/>
            <person name="Castelle C.J."/>
            <person name="Probst A.J."/>
            <person name="Thomas B.C."/>
            <person name="Singh A."/>
            <person name="Wilkins M.J."/>
            <person name="Karaoz U."/>
            <person name="Brodie E.L."/>
            <person name="Williams K.H."/>
            <person name="Hubbard S.S."/>
            <person name="Banfield J.F."/>
        </authorList>
    </citation>
    <scope>NUCLEOTIDE SEQUENCE [LARGE SCALE GENOMIC DNA]</scope>
</reference>
<evidence type="ECO:0000313" key="3">
    <source>
        <dbReference type="EMBL" id="OGN08149.1"/>
    </source>
</evidence>
<dbReference type="SMART" id="SM01152">
    <property type="entry name" value="DUF167"/>
    <property type="match status" value="1"/>
</dbReference>
<comment type="similarity">
    <text evidence="1 2">Belongs to the UPF0235 family.</text>
</comment>
<dbReference type="SUPFAM" id="SSF69786">
    <property type="entry name" value="YggU-like"/>
    <property type="match status" value="1"/>
</dbReference>
<dbReference type="InterPro" id="IPR036591">
    <property type="entry name" value="YggU-like_sf"/>
</dbReference>
<evidence type="ECO:0000256" key="1">
    <source>
        <dbReference type="ARBA" id="ARBA00010364"/>
    </source>
</evidence>
<dbReference type="EMBL" id="MGJL01000010">
    <property type="protein sequence ID" value="OGN08149.1"/>
    <property type="molecule type" value="Genomic_DNA"/>
</dbReference>